<dbReference type="EMBL" id="JAAAXW010000038">
    <property type="protein sequence ID" value="KAF9547755.1"/>
    <property type="molecule type" value="Genomic_DNA"/>
</dbReference>
<sequence>MATKFRCKLYQVLDLPAFLLDLLHLLAIKDILVLKTTDPSSNYTVGIHDNGVQPLELEAGLADVSRVLSTAKSDSDLESIAITDLNLELAGKDKIKSTCFDTLSKATLHQAVLVGSLLNNEAGTVVLNMLESMGRVHVVIFQDELDMETWIAQILKSLTSSSSLTALDQIEDLRKIFPGHDKTSLGRQAIQALNAFHLEVIAELIKASNQDVQQDRLWKEHLTASTHDFGYVSPQ</sequence>
<protein>
    <submittedName>
        <fullName evidence="1">Uncharacterized protein</fullName>
    </submittedName>
</protein>
<evidence type="ECO:0000313" key="1">
    <source>
        <dbReference type="EMBL" id="KAF9547755.1"/>
    </source>
</evidence>
<name>A0A9P6K648_9FUNG</name>
<dbReference type="Proteomes" id="UP000723463">
    <property type="component" value="Unassembled WGS sequence"/>
</dbReference>
<evidence type="ECO:0000313" key="2">
    <source>
        <dbReference type="Proteomes" id="UP000723463"/>
    </source>
</evidence>
<comment type="caution">
    <text evidence="1">The sequence shown here is derived from an EMBL/GenBank/DDBJ whole genome shotgun (WGS) entry which is preliminary data.</text>
</comment>
<reference evidence="1" key="1">
    <citation type="journal article" date="2020" name="Fungal Divers.">
        <title>Resolving the Mortierellaceae phylogeny through synthesis of multi-gene phylogenetics and phylogenomics.</title>
        <authorList>
            <person name="Vandepol N."/>
            <person name="Liber J."/>
            <person name="Desiro A."/>
            <person name="Na H."/>
            <person name="Kennedy M."/>
            <person name="Barry K."/>
            <person name="Grigoriev I.V."/>
            <person name="Miller A.N."/>
            <person name="O'Donnell K."/>
            <person name="Stajich J.E."/>
            <person name="Bonito G."/>
        </authorList>
    </citation>
    <scope>NUCLEOTIDE SEQUENCE</scope>
    <source>
        <strain evidence="1">NRRL 2591</strain>
    </source>
</reference>
<accession>A0A9P6K648</accession>
<proteinExistence type="predicted"/>
<gene>
    <name evidence="1" type="ORF">EC957_007920</name>
</gene>
<organism evidence="1 2">
    <name type="scientific">Mortierella hygrophila</name>
    <dbReference type="NCBI Taxonomy" id="979708"/>
    <lineage>
        <taxon>Eukaryota</taxon>
        <taxon>Fungi</taxon>
        <taxon>Fungi incertae sedis</taxon>
        <taxon>Mucoromycota</taxon>
        <taxon>Mortierellomycotina</taxon>
        <taxon>Mortierellomycetes</taxon>
        <taxon>Mortierellales</taxon>
        <taxon>Mortierellaceae</taxon>
        <taxon>Mortierella</taxon>
    </lineage>
</organism>
<keyword evidence="2" id="KW-1185">Reference proteome</keyword>
<dbReference type="AlphaFoldDB" id="A0A9P6K648"/>